<protein>
    <submittedName>
        <fullName evidence="3">Tripartite-type tricarboxylate transporter, receptor component TctC</fullName>
    </submittedName>
</protein>
<organism evidence="3 4">
    <name type="scientific">Noviherbaspirillum suwonense</name>
    <dbReference type="NCBI Taxonomy" id="1224511"/>
    <lineage>
        <taxon>Bacteria</taxon>
        <taxon>Pseudomonadati</taxon>
        <taxon>Pseudomonadota</taxon>
        <taxon>Betaproteobacteria</taxon>
        <taxon>Burkholderiales</taxon>
        <taxon>Oxalobacteraceae</taxon>
        <taxon>Noviherbaspirillum</taxon>
    </lineage>
</organism>
<dbReference type="CDD" id="cd07012">
    <property type="entry name" value="PBP2_Bug_TTT"/>
    <property type="match status" value="1"/>
</dbReference>
<dbReference type="PANTHER" id="PTHR42928">
    <property type="entry name" value="TRICARBOXYLATE-BINDING PROTEIN"/>
    <property type="match status" value="1"/>
</dbReference>
<name>A0ABY1QV48_9BURK</name>
<dbReference type="Gene3D" id="3.40.190.10">
    <property type="entry name" value="Periplasmic binding protein-like II"/>
    <property type="match status" value="1"/>
</dbReference>
<evidence type="ECO:0000256" key="2">
    <source>
        <dbReference type="SAM" id="SignalP"/>
    </source>
</evidence>
<gene>
    <name evidence="3" type="ORF">SAMN06295970_13333</name>
</gene>
<keyword evidence="2" id="KW-0732">Signal</keyword>
<comment type="caution">
    <text evidence="3">The sequence shown here is derived from an EMBL/GenBank/DDBJ whole genome shotgun (WGS) entry which is preliminary data.</text>
</comment>
<dbReference type="RefSeq" id="WP_283445375.1">
    <property type="nucleotide sequence ID" value="NZ_FXUL01000033.1"/>
</dbReference>
<dbReference type="InterPro" id="IPR005064">
    <property type="entry name" value="BUG"/>
</dbReference>
<sequence length="333" mass="35900">MQKLFFAAAMAGAGVVTFSTAAQAADWQPTRPIEFIASAGAGGGTDVFARTVQTAINKNKLLPQSVIVTNKGGGSGAEAFVYAKTNAKDPYKVYFGTQDVYLLPIGSKLSYTPADLTPVISMLFDPFLLWVQPESGITDVASFVAKAKASPSGFKAGGAKAREADETLVSLIKGASGINARYIPYKSGSEVATQLAGKHLDFNVNNPAESVEQWRAGAQRPLCVFSAKRMPGTTPVGEGKSWSDIPTCKEAGLNVRPFEQPRTIWLAANMDPDVVAFYKDLFRKVTQTPEWKSYVERSVTIPTVMVDEELRSFIATDKAGYEEIFGRNGWSAQ</sequence>
<dbReference type="Proteomes" id="UP001158049">
    <property type="component" value="Unassembled WGS sequence"/>
</dbReference>
<dbReference type="InterPro" id="IPR042100">
    <property type="entry name" value="Bug_dom1"/>
</dbReference>
<proteinExistence type="inferred from homology"/>
<reference evidence="3 4" key="1">
    <citation type="submission" date="2017-05" db="EMBL/GenBank/DDBJ databases">
        <authorList>
            <person name="Varghese N."/>
            <person name="Submissions S."/>
        </authorList>
    </citation>
    <scope>NUCLEOTIDE SEQUENCE [LARGE SCALE GENOMIC DNA]</scope>
    <source>
        <strain evidence="3 4">DSM 26001</strain>
    </source>
</reference>
<dbReference type="PANTHER" id="PTHR42928:SF1">
    <property type="entry name" value="BLR4371 PROTEIN"/>
    <property type="match status" value="1"/>
</dbReference>
<dbReference type="PIRSF" id="PIRSF017082">
    <property type="entry name" value="YflP"/>
    <property type="match status" value="1"/>
</dbReference>
<dbReference type="Pfam" id="PF03401">
    <property type="entry name" value="TctC"/>
    <property type="match status" value="1"/>
</dbReference>
<feature type="chain" id="PRO_5047075014" evidence="2">
    <location>
        <begin position="25"/>
        <end position="333"/>
    </location>
</feature>
<evidence type="ECO:0000313" key="4">
    <source>
        <dbReference type="Proteomes" id="UP001158049"/>
    </source>
</evidence>
<evidence type="ECO:0000256" key="1">
    <source>
        <dbReference type="ARBA" id="ARBA00006987"/>
    </source>
</evidence>
<keyword evidence="4" id="KW-1185">Reference proteome</keyword>
<feature type="signal peptide" evidence="2">
    <location>
        <begin position="1"/>
        <end position="24"/>
    </location>
</feature>
<accession>A0ABY1QV48</accession>
<evidence type="ECO:0000313" key="3">
    <source>
        <dbReference type="EMBL" id="SMP79958.1"/>
    </source>
</evidence>
<dbReference type="EMBL" id="FXUL01000033">
    <property type="protein sequence ID" value="SMP79958.1"/>
    <property type="molecule type" value="Genomic_DNA"/>
</dbReference>
<comment type="similarity">
    <text evidence="1">Belongs to the UPF0065 (bug) family.</text>
</comment>
<dbReference type="Gene3D" id="3.40.190.150">
    <property type="entry name" value="Bordetella uptake gene, domain 1"/>
    <property type="match status" value="1"/>
</dbReference>
<keyword evidence="3" id="KW-0675">Receptor</keyword>